<gene>
    <name evidence="1" type="ORF">AAW51_3056</name>
</gene>
<name>A0A0G3BK00_9BURK</name>
<dbReference type="Proteomes" id="UP000035352">
    <property type="component" value="Chromosome"/>
</dbReference>
<accession>A0A0G3BK00</accession>
<dbReference type="EMBL" id="CP011371">
    <property type="protein sequence ID" value="AKJ29747.1"/>
    <property type="molecule type" value="Genomic_DNA"/>
</dbReference>
<dbReference type="AlphaFoldDB" id="A0A0G3BK00"/>
<dbReference type="InterPro" id="IPR044691">
    <property type="entry name" value="DCC1_Trx"/>
</dbReference>
<dbReference type="PANTHER" id="PTHR34290:SF2">
    <property type="entry name" value="OS04G0668800 PROTEIN"/>
    <property type="match status" value="1"/>
</dbReference>
<dbReference type="STRING" id="413882.AAW51_3056"/>
<organism evidence="1 2">
    <name type="scientific">Caldimonas brevitalea</name>
    <dbReference type="NCBI Taxonomy" id="413882"/>
    <lineage>
        <taxon>Bacteria</taxon>
        <taxon>Pseudomonadati</taxon>
        <taxon>Pseudomonadota</taxon>
        <taxon>Betaproteobacteria</taxon>
        <taxon>Burkholderiales</taxon>
        <taxon>Sphaerotilaceae</taxon>
        <taxon>Caldimonas</taxon>
    </lineage>
</organism>
<dbReference type="RefSeq" id="WP_047195289.1">
    <property type="nucleotide sequence ID" value="NZ_CP011371.1"/>
</dbReference>
<keyword evidence="2" id="KW-1185">Reference proteome</keyword>
<dbReference type="KEGG" id="pbh:AAW51_3056"/>
<dbReference type="PANTHER" id="PTHR34290">
    <property type="entry name" value="SI:CH73-390P7.2"/>
    <property type="match status" value="1"/>
</dbReference>
<dbReference type="Pfam" id="PF04134">
    <property type="entry name" value="DCC1-like"/>
    <property type="match status" value="1"/>
</dbReference>
<dbReference type="InterPro" id="IPR007263">
    <property type="entry name" value="DCC1-like"/>
</dbReference>
<evidence type="ECO:0000313" key="2">
    <source>
        <dbReference type="Proteomes" id="UP000035352"/>
    </source>
</evidence>
<reference evidence="1 2" key="1">
    <citation type="submission" date="2015-05" db="EMBL/GenBank/DDBJ databases">
        <authorList>
            <person name="Tang B."/>
            <person name="Yu Y."/>
        </authorList>
    </citation>
    <scope>NUCLEOTIDE SEQUENCE [LARGE SCALE GENOMIC DNA]</scope>
    <source>
        <strain evidence="1 2">DSM 7029</strain>
    </source>
</reference>
<proteinExistence type="predicted"/>
<dbReference type="GO" id="GO:0015035">
    <property type="term" value="F:protein-disulfide reductase activity"/>
    <property type="evidence" value="ECO:0007669"/>
    <property type="project" value="InterPro"/>
</dbReference>
<evidence type="ECO:0000313" key="1">
    <source>
        <dbReference type="EMBL" id="AKJ29747.1"/>
    </source>
</evidence>
<protein>
    <submittedName>
        <fullName evidence="1">Thiol-disulfide oxidoreductase</fullName>
    </submittedName>
</protein>
<sequence>MDGTVYPLTLYYDAACPLCNAEMGNLMLRNTEGRLRFVDVSSPTFGEPPPGTTRDELMSVMHASTADGRLVRGVAVFRLAYRAVGLGWVVAPTAWPLLRPLADRLYPWIARHRHRLPRRLVGWLFETGARRAAEHAAGRRCDPDGSCRL</sequence>